<protein>
    <submittedName>
        <fullName evidence="1">Uncharacterized protein</fullName>
    </submittedName>
</protein>
<reference evidence="1 2" key="1">
    <citation type="submission" date="2014-10" db="EMBL/GenBank/DDBJ databases">
        <title>Draft genome sequence of Actinoplanes utahensis NRRL 12052.</title>
        <authorList>
            <person name="Velasco-Bucheli B."/>
            <person name="del Cerro C."/>
            <person name="Hormigo D."/>
            <person name="Garcia J.L."/>
            <person name="Acebal C."/>
            <person name="Arroyo M."/>
            <person name="de la Mata I."/>
        </authorList>
    </citation>
    <scope>NUCLEOTIDE SEQUENCE [LARGE SCALE GENOMIC DNA]</scope>
    <source>
        <strain evidence="1 2">NRRL 12052</strain>
    </source>
</reference>
<dbReference type="Proteomes" id="UP000054537">
    <property type="component" value="Unassembled WGS sequence"/>
</dbReference>
<accession>A0A0A6UP91</accession>
<evidence type="ECO:0000313" key="2">
    <source>
        <dbReference type="Proteomes" id="UP000054537"/>
    </source>
</evidence>
<dbReference type="AlphaFoldDB" id="A0A0A6UP91"/>
<evidence type="ECO:0000313" key="1">
    <source>
        <dbReference type="EMBL" id="KHD77960.1"/>
    </source>
</evidence>
<comment type="caution">
    <text evidence="1">The sequence shown here is derived from an EMBL/GenBank/DDBJ whole genome shotgun (WGS) entry which is preliminary data.</text>
</comment>
<sequence>MDRRTGLPTWSSWCLHRPRGSYIAGAIGLMAELPLGRIGDATMAVMGLYSRVGSPIPALVFGVA</sequence>
<gene>
    <name evidence="1" type="ORF">MB27_07470</name>
</gene>
<proteinExistence type="predicted"/>
<organism evidence="1 2">
    <name type="scientific">Actinoplanes utahensis</name>
    <dbReference type="NCBI Taxonomy" id="1869"/>
    <lineage>
        <taxon>Bacteria</taxon>
        <taxon>Bacillati</taxon>
        <taxon>Actinomycetota</taxon>
        <taxon>Actinomycetes</taxon>
        <taxon>Micromonosporales</taxon>
        <taxon>Micromonosporaceae</taxon>
        <taxon>Actinoplanes</taxon>
    </lineage>
</organism>
<dbReference type="EMBL" id="JRTT01000007">
    <property type="protein sequence ID" value="KHD77960.1"/>
    <property type="molecule type" value="Genomic_DNA"/>
</dbReference>
<name>A0A0A6UP91_ACTUT</name>
<keyword evidence="2" id="KW-1185">Reference proteome</keyword>